<keyword evidence="3 12" id="KW-0813">Transport</keyword>
<comment type="caution">
    <text evidence="14">The sequence shown here is derived from an EMBL/GenBank/DDBJ whole genome shotgun (WGS) entry which is preliminary data.</text>
</comment>
<keyword evidence="6 12" id="KW-1005">Bacterial flagellum biogenesis</keyword>
<evidence type="ECO:0000256" key="2">
    <source>
        <dbReference type="ARBA" id="ARBA00021714"/>
    </source>
</evidence>
<evidence type="ECO:0000256" key="6">
    <source>
        <dbReference type="ARBA" id="ARBA00022795"/>
    </source>
</evidence>
<comment type="similarity">
    <text evidence="1 12">Belongs to the FliP/MopC/SpaP family.</text>
</comment>
<sequence length="258" mass="27988">MTSSSLTRTIQLLLLSALLVCSSIAIAAPADANALAGLTDLNVLSNSKSSDLASAIRILVLLTALSLIPTLLIATTSFLRIIVVLSMLRHGIGMQDTPPNAALLSIALFLTLFSMQPVWKEVNQQAWLPFQQNKVTLGVAIEQGVKPMRDFMVRQTRESDLALMVELSGDEKPTTVDDISITQLIPAFMLSELRSAFQIGFMVFLPFLLVDLIVASVLTSLGMMMVPPITISLPLKVLMFILIDGWNLVVKSLMGSFS</sequence>
<keyword evidence="7 12" id="KW-0653">Protein transport</keyword>
<dbReference type="Pfam" id="PF00813">
    <property type="entry name" value="FliP"/>
    <property type="match status" value="1"/>
</dbReference>
<dbReference type="PROSITE" id="PS01061">
    <property type="entry name" value="FLIP_2"/>
    <property type="match status" value="1"/>
</dbReference>
<organism evidence="14 15">
    <name type="scientific">Pseudomethylobacillus aquaticus</name>
    <dbReference type="NCBI Taxonomy" id="2676064"/>
    <lineage>
        <taxon>Bacteria</taxon>
        <taxon>Pseudomonadati</taxon>
        <taxon>Pseudomonadota</taxon>
        <taxon>Betaproteobacteria</taxon>
        <taxon>Nitrosomonadales</taxon>
        <taxon>Methylophilaceae</taxon>
        <taxon>Pseudomethylobacillus</taxon>
    </lineage>
</organism>
<evidence type="ECO:0000256" key="4">
    <source>
        <dbReference type="ARBA" id="ARBA00022475"/>
    </source>
</evidence>
<keyword evidence="11 12" id="KW-1006">Bacterial flagellum protein export</keyword>
<evidence type="ECO:0000313" key="15">
    <source>
        <dbReference type="Proteomes" id="UP000275137"/>
    </source>
</evidence>
<dbReference type="GO" id="GO:0009425">
    <property type="term" value="C:bacterial-type flagellum basal body"/>
    <property type="evidence" value="ECO:0007669"/>
    <property type="project" value="UniProtKB-SubCell"/>
</dbReference>
<keyword evidence="15" id="KW-1185">Reference proteome</keyword>
<keyword evidence="14" id="KW-0966">Cell projection</keyword>
<feature type="chain" id="PRO_5018162508" description="Flagellar biosynthetic protein FliP" evidence="13">
    <location>
        <begin position="28"/>
        <end position="258"/>
    </location>
</feature>
<accession>A0A3N0UZG7</accession>
<keyword evidence="5 12" id="KW-0812">Transmembrane</keyword>
<protein>
    <recommendedName>
        <fullName evidence="2 12">Flagellar biosynthetic protein FliP</fullName>
    </recommendedName>
</protein>
<keyword evidence="4 12" id="KW-1003">Cell membrane</keyword>
<feature type="transmembrane region" description="Helical" evidence="12">
    <location>
        <begin position="233"/>
        <end position="250"/>
    </location>
</feature>
<evidence type="ECO:0000256" key="8">
    <source>
        <dbReference type="ARBA" id="ARBA00022989"/>
    </source>
</evidence>
<keyword evidence="14" id="KW-0969">Cilium</keyword>
<gene>
    <name evidence="12 14" type="primary">fliP</name>
    <name evidence="14" type="ORF">ED236_09285</name>
</gene>
<feature type="transmembrane region" description="Helical" evidence="12">
    <location>
        <begin position="199"/>
        <end position="221"/>
    </location>
</feature>
<evidence type="ECO:0000256" key="11">
    <source>
        <dbReference type="ARBA" id="ARBA00023225"/>
    </source>
</evidence>
<dbReference type="GO" id="GO:0044781">
    <property type="term" value="P:bacterial-type flagellum organization"/>
    <property type="evidence" value="ECO:0007669"/>
    <property type="project" value="UniProtKB-UniRule"/>
</dbReference>
<evidence type="ECO:0000256" key="7">
    <source>
        <dbReference type="ARBA" id="ARBA00022927"/>
    </source>
</evidence>
<reference evidence="14 15" key="1">
    <citation type="submission" date="2018-10" db="EMBL/GenBank/DDBJ databases">
        <authorList>
            <person name="Chen W.-M."/>
        </authorList>
    </citation>
    <scope>NUCLEOTIDE SEQUENCE [LARGE SCALE GENOMIC DNA]</scope>
    <source>
        <strain evidence="14 15">H-5</strain>
    </source>
</reference>
<evidence type="ECO:0000256" key="5">
    <source>
        <dbReference type="ARBA" id="ARBA00022692"/>
    </source>
</evidence>
<keyword evidence="14" id="KW-0282">Flagellum</keyword>
<evidence type="ECO:0000313" key="14">
    <source>
        <dbReference type="EMBL" id="ROH85939.1"/>
    </source>
</evidence>
<dbReference type="InterPro" id="IPR005838">
    <property type="entry name" value="T3SS_IM_P"/>
</dbReference>
<dbReference type="GO" id="GO:0005886">
    <property type="term" value="C:plasma membrane"/>
    <property type="evidence" value="ECO:0007669"/>
    <property type="project" value="UniProtKB-SubCell"/>
</dbReference>
<dbReference type="Proteomes" id="UP000275137">
    <property type="component" value="Unassembled WGS sequence"/>
</dbReference>
<dbReference type="AlphaFoldDB" id="A0A3N0UZG7"/>
<evidence type="ECO:0000256" key="3">
    <source>
        <dbReference type="ARBA" id="ARBA00022448"/>
    </source>
</evidence>
<comment type="subcellular location">
    <subcellularLocation>
        <location evidence="12">Cell membrane</location>
        <topology evidence="12">Multi-pass membrane protein</topology>
    </subcellularLocation>
    <subcellularLocation>
        <location evidence="12">Bacterial flagellum basal body</location>
    </subcellularLocation>
</comment>
<dbReference type="PROSITE" id="PS01060">
    <property type="entry name" value="FLIP_1"/>
    <property type="match status" value="1"/>
</dbReference>
<dbReference type="GO" id="GO:0009306">
    <property type="term" value="P:protein secretion"/>
    <property type="evidence" value="ECO:0007669"/>
    <property type="project" value="UniProtKB-UniRule"/>
</dbReference>
<feature type="transmembrane region" description="Helical" evidence="12">
    <location>
        <begin position="56"/>
        <end position="88"/>
    </location>
</feature>
<evidence type="ECO:0000256" key="12">
    <source>
        <dbReference type="RuleBase" id="RU362069"/>
    </source>
</evidence>
<name>A0A3N0UZG7_9PROT</name>
<evidence type="ECO:0000256" key="9">
    <source>
        <dbReference type="ARBA" id="ARBA00023136"/>
    </source>
</evidence>
<evidence type="ECO:0000256" key="10">
    <source>
        <dbReference type="ARBA" id="ARBA00023143"/>
    </source>
</evidence>
<feature type="signal peptide" evidence="13">
    <location>
        <begin position="1"/>
        <end position="27"/>
    </location>
</feature>
<dbReference type="EMBL" id="RJVP01000004">
    <property type="protein sequence ID" value="ROH85939.1"/>
    <property type="molecule type" value="Genomic_DNA"/>
</dbReference>
<evidence type="ECO:0000256" key="1">
    <source>
        <dbReference type="ARBA" id="ARBA00006257"/>
    </source>
</evidence>
<dbReference type="PANTHER" id="PTHR30587">
    <property type="entry name" value="FLAGELLAR BIOSYNTHETIC PROTEIN FLIP"/>
    <property type="match status" value="1"/>
</dbReference>
<dbReference type="PANTHER" id="PTHR30587:SF0">
    <property type="entry name" value="FLAGELLAR BIOSYNTHETIC PROTEIN FLIP"/>
    <property type="match status" value="1"/>
</dbReference>
<keyword evidence="8 12" id="KW-1133">Transmembrane helix</keyword>
<dbReference type="NCBIfam" id="NF009438">
    <property type="entry name" value="PRK12797.1"/>
    <property type="match status" value="1"/>
</dbReference>
<dbReference type="InterPro" id="IPR005837">
    <property type="entry name" value="FliP"/>
</dbReference>
<keyword evidence="10" id="KW-0975">Bacterial flagellum</keyword>
<keyword evidence="9 12" id="KW-0472">Membrane</keyword>
<dbReference type="NCBIfam" id="TIGR01103">
    <property type="entry name" value="fliP"/>
    <property type="match status" value="1"/>
</dbReference>
<dbReference type="PRINTS" id="PR01302">
    <property type="entry name" value="TYPE3IMPPROT"/>
</dbReference>
<keyword evidence="13" id="KW-0732">Signal</keyword>
<feature type="transmembrane region" description="Helical" evidence="12">
    <location>
        <begin position="100"/>
        <end position="119"/>
    </location>
</feature>
<comment type="function">
    <text evidence="12">Plays a role in the flagellum-specific transport system.</text>
</comment>
<evidence type="ECO:0000256" key="13">
    <source>
        <dbReference type="SAM" id="SignalP"/>
    </source>
</evidence>
<dbReference type="PRINTS" id="PR00951">
    <property type="entry name" value="FLGBIOSNFLIP"/>
</dbReference>
<proteinExistence type="inferred from homology"/>